<organism evidence="1 3">
    <name type="scientific">Araneus ventricosus</name>
    <name type="common">Orbweaver spider</name>
    <name type="synonym">Epeira ventricosa</name>
    <dbReference type="NCBI Taxonomy" id="182803"/>
    <lineage>
        <taxon>Eukaryota</taxon>
        <taxon>Metazoa</taxon>
        <taxon>Ecdysozoa</taxon>
        <taxon>Arthropoda</taxon>
        <taxon>Chelicerata</taxon>
        <taxon>Arachnida</taxon>
        <taxon>Araneae</taxon>
        <taxon>Araneomorphae</taxon>
        <taxon>Entelegynae</taxon>
        <taxon>Araneoidea</taxon>
        <taxon>Araneidae</taxon>
        <taxon>Araneus</taxon>
    </lineage>
</organism>
<comment type="caution">
    <text evidence="1">The sequence shown here is derived from an EMBL/GenBank/DDBJ whole genome shotgun (WGS) entry which is preliminary data.</text>
</comment>
<gene>
    <name evidence="1" type="ORF">AVEN_268916_1</name>
    <name evidence="2" type="ORF">AVEN_74869_1</name>
</gene>
<evidence type="ECO:0000313" key="1">
    <source>
        <dbReference type="EMBL" id="GBM83771.1"/>
    </source>
</evidence>
<reference evidence="1 3" key="1">
    <citation type="journal article" date="2019" name="Sci. Rep.">
        <title>Orb-weaving spider Araneus ventricosus genome elucidates the spidroin gene catalogue.</title>
        <authorList>
            <person name="Kono N."/>
            <person name="Nakamura H."/>
            <person name="Ohtoshi R."/>
            <person name="Moran D.A.P."/>
            <person name="Shinohara A."/>
            <person name="Yoshida Y."/>
            <person name="Fujiwara M."/>
            <person name="Mori M."/>
            <person name="Tomita M."/>
            <person name="Arakawa K."/>
        </authorList>
    </citation>
    <scope>NUCLEOTIDE SEQUENCE [LARGE SCALE GENOMIC DNA]</scope>
</reference>
<keyword evidence="3" id="KW-1185">Reference proteome</keyword>
<evidence type="ECO:0000313" key="2">
    <source>
        <dbReference type="EMBL" id="GBM83800.1"/>
    </source>
</evidence>
<dbReference type="EMBL" id="BGPR01108771">
    <property type="protein sequence ID" value="GBM83800.1"/>
    <property type="molecule type" value="Genomic_DNA"/>
</dbReference>
<name>A0A4Y2J0H6_ARAVE</name>
<protein>
    <submittedName>
        <fullName evidence="1">Uncharacterized protein</fullName>
    </submittedName>
</protein>
<accession>A0A4Y2J0H6</accession>
<feature type="non-terminal residue" evidence="1">
    <location>
        <position position="1"/>
    </location>
</feature>
<dbReference type="Proteomes" id="UP000499080">
    <property type="component" value="Unassembled WGS sequence"/>
</dbReference>
<proteinExistence type="predicted"/>
<dbReference type="EMBL" id="BGPR01108763">
    <property type="protein sequence ID" value="GBM83771.1"/>
    <property type="molecule type" value="Genomic_DNA"/>
</dbReference>
<sequence length="70" mass="7793">LTSSSKKKLSITFVAFMVELSFIGRGDPECPCSIRKHIVPLLVETTSLQQKSPLHLVLISYFSKEIAQSN</sequence>
<dbReference type="AlphaFoldDB" id="A0A4Y2J0H6"/>
<evidence type="ECO:0000313" key="3">
    <source>
        <dbReference type="Proteomes" id="UP000499080"/>
    </source>
</evidence>